<evidence type="ECO:0000313" key="3">
    <source>
        <dbReference type="EMBL" id="KGX86670.1"/>
    </source>
</evidence>
<keyword evidence="2" id="KW-1133">Transmembrane helix</keyword>
<keyword evidence="4" id="KW-1185">Reference proteome</keyword>
<feature type="region of interest" description="Disordered" evidence="1">
    <location>
        <begin position="1"/>
        <end position="54"/>
    </location>
</feature>
<feature type="transmembrane region" description="Helical" evidence="2">
    <location>
        <begin position="60"/>
        <end position="83"/>
    </location>
</feature>
<dbReference type="EMBL" id="AVPF01000029">
    <property type="protein sequence ID" value="KGX86670.1"/>
    <property type="molecule type" value="Genomic_DNA"/>
</dbReference>
<reference evidence="3 4" key="1">
    <citation type="submission" date="2013-08" db="EMBL/GenBank/DDBJ databases">
        <authorList>
            <person name="Huang J."/>
            <person name="Wang G."/>
        </authorList>
    </citation>
    <scope>NUCLEOTIDE SEQUENCE [LARGE SCALE GENOMIC DNA]</scope>
    <source>
        <strain evidence="3 4">BH030004</strain>
    </source>
</reference>
<feature type="compositionally biased region" description="Basic residues" evidence="1">
    <location>
        <begin position="7"/>
        <end position="17"/>
    </location>
</feature>
<feature type="transmembrane region" description="Helical" evidence="2">
    <location>
        <begin position="89"/>
        <end position="108"/>
    </location>
</feature>
<accession>A0A0A5G6F2</accession>
<feature type="compositionally biased region" description="Basic residues" evidence="1">
    <location>
        <begin position="26"/>
        <end position="40"/>
    </location>
</feature>
<gene>
    <name evidence="3" type="ORF">N783_11785</name>
</gene>
<dbReference type="Proteomes" id="UP000030403">
    <property type="component" value="Unassembled WGS sequence"/>
</dbReference>
<keyword evidence="2" id="KW-0812">Transmembrane</keyword>
<dbReference type="STRING" id="1385511.GCA_000425225_00728"/>
<dbReference type="AlphaFoldDB" id="A0A0A5G6F2"/>
<protein>
    <submittedName>
        <fullName evidence="3">Uncharacterized protein</fullName>
    </submittedName>
</protein>
<sequence length="113" mass="12680">MKDKQVTKRSRQRKYGNIKKTAPYYYRKKSHPTPAPHRKKVGEVGSETEESRSSGGALKVIAGLFFLSMIIVSILLGALFPNLDPSGNMGLFFTLVFIVFGSFMFIVYKIGRS</sequence>
<organism evidence="3 4">
    <name type="scientific">Pontibacillus marinus BH030004 = DSM 16465</name>
    <dbReference type="NCBI Taxonomy" id="1385511"/>
    <lineage>
        <taxon>Bacteria</taxon>
        <taxon>Bacillati</taxon>
        <taxon>Bacillota</taxon>
        <taxon>Bacilli</taxon>
        <taxon>Bacillales</taxon>
        <taxon>Bacillaceae</taxon>
        <taxon>Pontibacillus</taxon>
    </lineage>
</organism>
<dbReference type="RefSeq" id="WP_027445332.1">
    <property type="nucleotide sequence ID" value="NZ_AULJ01000008.1"/>
</dbReference>
<evidence type="ECO:0000256" key="1">
    <source>
        <dbReference type="SAM" id="MobiDB-lite"/>
    </source>
</evidence>
<evidence type="ECO:0000256" key="2">
    <source>
        <dbReference type="SAM" id="Phobius"/>
    </source>
</evidence>
<evidence type="ECO:0000313" key="4">
    <source>
        <dbReference type="Proteomes" id="UP000030403"/>
    </source>
</evidence>
<keyword evidence="2" id="KW-0472">Membrane</keyword>
<proteinExistence type="predicted"/>
<comment type="caution">
    <text evidence="3">The sequence shown here is derived from an EMBL/GenBank/DDBJ whole genome shotgun (WGS) entry which is preliminary data.</text>
</comment>
<name>A0A0A5G6F2_9BACI</name>